<accession>A0A9D1HRD4</accession>
<name>A0A9D1HRD4_9FIRM</name>
<evidence type="ECO:0000313" key="2">
    <source>
        <dbReference type="Proteomes" id="UP000824088"/>
    </source>
</evidence>
<dbReference type="InterPro" id="IPR038571">
    <property type="entry name" value="CO_DH/Ac-CoA_synth_bsu_3_sf"/>
</dbReference>
<reference evidence="1" key="1">
    <citation type="submission" date="2020-10" db="EMBL/GenBank/DDBJ databases">
        <authorList>
            <person name="Gilroy R."/>
        </authorList>
    </citation>
    <scope>NUCLEOTIDE SEQUENCE</scope>
    <source>
        <strain evidence="1">1063</strain>
    </source>
</reference>
<reference evidence="1" key="2">
    <citation type="journal article" date="2021" name="PeerJ">
        <title>Extensive microbial diversity within the chicken gut microbiome revealed by metagenomics and culture.</title>
        <authorList>
            <person name="Gilroy R."/>
            <person name="Ravi A."/>
            <person name="Getino M."/>
            <person name="Pursley I."/>
            <person name="Horton D.L."/>
            <person name="Alikhan N.F."/>
            <person name="Baker D."/>
            <person name="Gharbi K."/>
            <person name="Hall N."/>
            <person name="Watson M."/>
            <person name="Adriaenssens E.M."/>
            <person name="Foster-Nyarko E."/>
            <person name="Jarju S."/>
            <person name="Secka A."/>
            <person name="Antonio M."/>
            <person name="Oren A."/>
            <person name="Chaudhuri R.R."/>
            <person name="La Ragione R."/>
            <person name="Hildebrand F."/>
            <person name="Pallen M.J."/>
        </authorList>
    </citation>
    <scope>NUCLEOTIDE SEQUENCE</scope>
    <source>
        <strain evidence="1">1063</strain>
    </source>
</reference>
<dbReference type="Gene3D" id="3.30.1650.10">
    <property type="entry name" value="Bifunctional carbon monoxide dehydrogenase/acetyl-coa synthase(codh/acs), Chain M, domain 3"/>
    <property type="match status" value="1"/>
</dbReference>
<gene>
    <name evidence="1" type="ORF">IAD51_02675</name>
</gene>
<evidence type="ECO:0000313" key="1">
    <source>
        <dbReference type="EMBL" id="HIU21131.1"/>
    </source>
</evidence>
<evidence type="ECO:0008006" key="3">
    <source>
        <dbReference type="Google" id="ProtNLM"/>
    </source>
</evidence>
<comment type="caution">
    <text evidence="1">The sequence shown here is derived from an EMBL/GenBank/DDBJ whole genome shotgun (WGS) entry which is preliminary data.</text>
</comment>
<organism evidence="1 2">
    <name type="scientific">Candidatus Limadaptatus stercorigallinarum</name>
    <dbReference type="NCBI Taxonomy" id="2840845"/>
    <lineage>
        <taxon>Bacteria</taxon>
        <taxon>Bacillati</taxon>
        <taxon>Bacillota</taxon>
        <taxon>Clostridia</taxon>
        <taxon>Eubacteriales</taxon>
        <taxon>Candidatus Limadaptatus</taxon>
    </lineage>
</organism>
<dbReference type="AlphaFoldDB" id="A0A9D1HRD4"/>
<sequence>MKLYDDLIAETEKAVYACKTTCYDLDSVTPWKDAGENVLLLAKESAYELGAGGSGFCACLVTRDAAAVRKNEIVVCGEDLGALKGDAPYARIAVALTEGIDDEADPDAAYKSVRGIDFVKYHVFPEGYMLRISSEGSREQVRVGRRAVRDGISFSSVGALYAGRYLAHPNVRAVKLIFVTDKNAVAALKRVAEESRRRTAALNKILQNVMLDCSVCSLKPVCDEVEELKALHFGRSAKAQGENK</sequence>
<proteinExistence type="predicted"/>
<dbReference type="Proteomes" id="UP000824088">
    <property type="component" value="Unassembled WGS sequence"/>
</dbReference>
<dbReference type="EMBL" id="DVMN01000048">
    <property type="protein sequence ID" value="HIU21131.1"/>
    <property type="molecule type" value="Genomic_DNA"/>
</dbReference>
<protein>
    <recommendedName>
        <fullName evidence="3">CO-methylating acetyl-CoA synthase</fullName>
    </recommendedName>
</protein>